<feature type="compositionally biased region" description="Low complexity" evidence="1">
    <location>
        <begin position="68"/>
        <end position="87"/>
    </location>
</feature>
<accession>A0A0S3Q054</accession>
<evidence type="ECO:0000313" key="3">
    <source>
        <dbReference type="EMBL" id="BAT61560.1"/>
    </source>
</evidence>
<feature type="compositionally biased region" description="Basic and acidic residues" evidence="1">
    <location>
        <begin position="10"/>
        <end position="21"/>
    </location>
</feature>
<organism evidence="3 4">
    <name type="scientific">Variibacter gotjawalensis</name>
    <dbReference type="NCBI Taxonomy" id="1333996"/>
    <lineage>
        <taxon>Bacteria</taxon>
        <taxon>Pseudomonadati</taxon>
        <taxon>Pseudomonadota</taxon>
        <taxon>Alphaproteobacteria</taxon>
        <taxon>Hyphomicrobiales</taxon>
        <taxon>Nitrobacteraceae</taxon>
        <taxon>Variibacter</taxon>
    </lineage>
</organism>
<feature type="compositionally biased region" description="Basic and acidic residues" evidence="1">
    <location>
        <begin position="353"/>
        <end position="386"/>
    </location>
</feature>
<evidence type="ECO:0000313" key="4">
    <source>
        <dbReference type="Proteomes" id="UP000236884"/>
    </source>
</evidence>
<reference evidence="3 4" key="1">
    <citation type="submission" date="2015-08" db="EMBL/GenBank/DDBJ databases">
        <title>Investigation of the bacterial diversity of lava forest soil.</title>
        <authorList>
            <person name="Lee J.S."/>
        </authorList>
    </citation>
    <scope>NUCLEOTIDE SEQUENCE [LARGE SCALE GENOMIC DNA]</scope>
    <source>
        <strain evidence="3 4">GJW-30</strain>
    </source>
</reference>
<dbReference type="Pfam" id="PF06904">
    <property type="entry name" value="Extensin-like_C"/>
    <property type="match status" value="1"/>
</dbReference>
<evidence type="ECO:0000259" key="2">
    <source>
        <dbReference type="Pfam" id="PF06904"/>
    </source>
</evidence>
<feature type="compositionally biased region" description="Low complexity" evidence="1">
    <location>
        <begin position="387"/>
        <end position="400"/>
    </location>
</feature>
<feature type="compositionally biased region" description="Low complexity" evidence="1">
    <location>
        <begin position="314"/>
        <end position="329"/>
    </location>
</feature>
<feature type="domain" description="Extensin-like C-terminal" evidence="2">
    <location>
        <begin position="117"/>
        <end position="291"/>
    </location>
</feature>
<dbReference type="KEGG" id="vgo:GJW-30_1_04119"/>
<proteinExistence type="predicted"/>
<feature type="region of interest" description="Disordered" evidence="1">
    <location>
        <begin position="1"/>
        <end position="104"/>
    </location>
</feature>
<gene>
    <name evidence="3" type="ORF">GJW-30_1_04119</name>
</gene>
<keyword evidence="4" id="KW-1185">Reference proteome</keyword>
<protein>
    <recommendedName>
        <fullName evidence="2">Extensin-like C-terminal domain-containing protein</fullName>
    </recommendedName>
</protein>
<feature type="region of interest" description="Disordered" evidence="1">
    <location>
        <begin position="313"/>
        <end position="431"/>
    </location>
</feature>
<dbReference type="Proteomes" id="UP000236884">
    <property type="component" value="Chromosome"/>
</dbReference>
<dbReference type="InterPro" id="IPR009683">
    <property type="entry name" value="Extensin-like_C"/>
</dbReference>
<dbReference type="AlphaFoldDB" id="A0A0S3Q054"/>
<dbReference type="EMBL" id="AP014946">
    <property type="protein sequence ID" value="BAT61560.1"/>
    <property type="molecule type" value="Genomic_DNA"/>
</dbReference>
<feature type="compositionally biased region" description="Basic and acidic residues" evidence="1">
    <location>
        <begin position="407"/>
        <end position="431"/>
    </location>
</feature>
<evidence type="ECO:0000256" key="1">
    <source>
        <dbReference type="SAM" id="MobiDB-lite"/>
    </source>
</evidence>
<sequence>MLAALTGTADARRSNRGKPEAKSAMLPSTAPFPRPRPGNGRAKANVMPAAPAERGTTMSMIRVPEPQWPGSPSAAAPARAAPEALPPTRQQVEPTRPPLDRAPPIDAETATSVNEADCVKRLNQVAVISDIPAIQGPGSCGVPDAVSVEGIKTRNGRIIEFKPHAQLRCGVAEAVVRWMRDDIAPSLESGSPLRSVMVAASYHCRARNNIRGARLSQHGLGMAMDVRAFKLADGTELEPTSSSVPKALRTRWRETACERFSTVLGPGSDGFHENHVHVDLTVRRSNSSLCRWNIYGADTPAIARAPSMPTWPRVAAASGEATASTGVTAQEKTLTPELPPGTQRSGRHSRRDSRREDRANARAARAEERKAREEKRRDVRSSRRDSGAASPPAAAETPARGGRSASMRRDQAHSRRTSRQQERELRRDSVQ</sequence>
<name>A0A0S3Q054_9BRAD</name>